<protein>
    <submittedName>
        <fullName evidence="4">Helix-turn-helix domain-containing protein</fullName>
    </submittedName>
</protein>
<evidence type="ECO:0000256" key="1">
    <source>
        <dbReference type="ARBA" id="ARBA00023125"/>
    </source>
</evidence>
<sequence length="174" mass="19392">MSQSETKGRILEAALEQFTARGYRTTSMREIAEQVGLTKPTLYHYFRSKSEIIQQLLDPLLDSLDAALEHPETFLERCVDTMVGQRRVLTLLLRDTTVYAEEEQLATRVVSWMERANALLAGPEASWPERIRAAQALAAVADPLVLSMPVGDAVLKGELLRGARLLLADGREGR</sequence>
<gene>
    <name evidence="4" type="ORF">ACIBG2_17990</name>
</gene>
<proteinExistence type="predicted"/>
<feature type="domain" description="HTH tetR-type" evidence="3">
    <location>
        <begin position="4"/>
        <end position="64"/>
    </location>
</feature>
<dbReference type="PANTHER" id="PTHR30055:SF226">
    <property type="entry name" value="HTH-TYPE TRANSCRIPTIONAL REGULATOR PKSA"/>
    <property type="match status" value="1"/>
</dbReference>
<dbReference type="InterPro" id="IPR009057">
    <property type="entry name" value="Homeodomain-like_sf"/>
</dbReference>
<dbReference type="PRINTS" id="PR00455">
    <property type="entry name" value="HTHTETR"/>
</dbReference>
<dbReference type="SUPFAM" id="SSF46689">
    <property type="entry name" value="Homeodomain-like"/>
    <property type="match status" value="1"/>
</dbReference>
<dbReference type="Pfam" id="PF00440">
    <property type="entry name" value="TetR_N"/>
    <property type="match status" value="1"/>
</dbReference>
<dbReference type="PROSITE" id="PS01081">
    <property type="entry name" value="HTH_TETR_1"/>
    <property type="match status" value="1"/>
</dbReference>
<dbReference type="InterPro" id="IPR001647">
    <property type="entry name" value="HTH_TetR"/>
</dbReference>
<evidence type="ECO:0000313" key="5">
    <source>
        <dbReference type="Proteomes" id="UP001612741"/>
    </source>
</evidence>
<reference evidence="4 5" key="1">
    <citation type="submission" date="2024-10" db="EMBL/GenBank/DDBJ databases">
        <title>The Natural Products Discovery Center: Release of the First 8490 Sequenced Strains for Exploring Actinobacteria Biosynthetic Diversity.</title>
        <authorList>
            <person name="Kalkreuter E."/>
            <person name="Kautsar S.A."/>
            <person name="Yang D."/>
            <person name="Bader C.D."/>
            <person name="Teijaro C.N."/>
            <person name="Fluegel L."/>
            <person name="Davis C.M."/>
            <person name="Simpson J.R."/>
            <person name="Lauterbach L."/>
            <person name="Steele A.D."/>
            <person name="Gui C."/>
            <person name="Meng S."/>
            <person name="Li G."/>
            <person name="Viehrig K."/>
            <person name="Ye F."/>
            <person name="Su P."/>
            <person name="Kiefer A.F."/>
            <person name="Nichols A."/>
            <person name="Cepeda A.J."/>
            <person name="Yan W."/>
            <person name="Fan B."/>
            <person name="Jiang Y."/>
            <person name="Adhikari A."/>
            <person name="Zheng C.-J."/>
            <person name="Schuster L."/>
            <person name="Cowan T.M."/>
            <person name="Smanski M.J."/>
            <person name="Chevrette M.G."/>
            <person name="De Carvalho L.P.S."/>
            <person name="Shen B."/>
        </authorList>
    </citation>
    <scope>NUCLEOTIDE SEQUENCE [LARGE SCALE GENOMIC DNA]</scope>
    <source>
        <strain evidence="4 5">NPDC050545</strain>
    </source>
</reference>
<keyword evidence="5" id="KW-1185">Reference proteome</keyword>
<comment type="caution">
    <text evidence="4">The sequence shown here is derived from an EMBL/GenBank/DDBJ whole genome shotgun (WGS) entry which is preliminary data.</text>
</comment>
<dbReference type="InterPro" id="IPR050109">
    <property type="entry name" value="HTH-type_TetR-like_transc_reg"/>
</dbReference>
<keyword evidence="1 2" id="KW-0238">DNA-binding</keyword>
<dbReference type="RefSeq" id="WP_397082492.1">
    <property type="nucleotide sequence ID" value="NZ_JBITGY010000004.1"/>
</dbReference>
<feature type="DNA-binding region" description="H-T-H motif" evidence="2">
    <location>
        <begin position="27"/>
        <end position="46"/>
    </location>
</feature>
<dbReference type="EMBL" id="JBITGY010000004">
    <property type="protein sequence ID" value="MFI6499283.1"/>
    <property type="molecule type" value="Genomic_DNA"/>
</dbReference>
<dbReference type="Gene3D" id="1.10.357.10">
    <property type="entry name" value="Tetracycline Repressor, domain 2"/>
    <property type="match status" value="1"/>
</dbReference>
<accession>A0ABW7YTN9</accession>
<evidence type="ECO:0000256" key="2">
    <source>
        <dbReference type="PROSITE-ProRule" id="PRU00335"/>
    </source>
</evidence>
<evidence type="ECO:0000259" key="3">
    <source>
        <dbReference type="PROSITE" id="PS50977"/>
    </source>
</evidence>
<dbReference type="Proteomes" id="UP001612741">
    <property type="component" value="Unassembled WGS sequence"/>
</dbReference>
<evidence type="ECO:0000313" key="4">
    <source>
        <dbReference type="EMBL" id="MFI6499283.1"/>
    </source>
</evidence>
<dbReference type="PANTHER" id="PTHR30055">
    <property type="entry name" value="HTH-TYPE TRANSCRIPTIONAL REGULATOR RUTR"/>
    <property type="match status" value="1"/>
</dbReference>
<dbReference type="InterPro" id="IPR023772">
    <property type="entry name" value="DNA-bd_HTH_TetR-type_CS"/>
</dbReference>
<organism evidence="4 5">
    <name type="scientific">Nonomuraea typhae</name>
    <dbReference type="NCBI Taxonomy" id="2603600"/>
    <lineage>
        <taxon>Bacteria</taxon>
        <taxon>Bacillati</taxon>
        <taxon>Actinomycetota</taxon>
        <taxon>Actinomycetes</taxon>
        <taxon>Streptosporangiales</taxon>
        <taxon>Streptosporangiaceae</taxon>
        <taxon>Nonomuraea</taxon>
    </lineage>
</organism>
<dbReference type="PROSITE" id="PS50977">
    <property type="entry name" value="HTH_TETR_2"/>
    <property type="match status" value="1"/>
</dbReference>
<name>A0ABW7YTN9_9ACTN</name>